<reference evidence="1" key="1">
    <citation type="submission" date="2021-12" db="EMBL/GenBank/DDBJ databases">
        <title>Convergent genome expansion in fungi linked to evolution of root-endophyte symbiosis.</title>
        <authorList>
            <consortium name="DOE Joint Genome Institute"/>
            <person name="Ke Y.-H."/>
            <person name="Bonito G."/>
            <person name="Liao H.-L."/>
            <person name="Looney B."/>
            <person name="Rojas-Flechas A."/>
            <person name="Nash J."/>
            <person name="Hameed K."/>
            <person name="Schadt C."/>
            <person name="Martin F."/>
            <person name="Crous P.W."/>
            <person name="Miettinen O."/>
            <person name="Magnuson J.K."/>
            <person name="Labbe J."/>
            <person name="Jacobson D."/>
            <person name="Doktycz M.J."/>
            <person name="Veneault-Fourrey C."/>
            <person name="Kuo A."/>
            <person name="Mondo S."/>
            <person name="Calhoun S."/>
            <person name="Riley R."/>
            <person name="Ohm R."/>
            <person name="LaButti K."/>
            <person name="Andreopoulos B."/>
            <person name="Pangilinan J."/>
            <person name="Nolan M."/>
            <person name="Tritt A."/>
            <person name="Clum A."/>
            <person name="Lipzen A."/>
            <person name="Daum C."/>
            <person name="Barry K."/>
            <person name="Grigoriev I.V."/>
            <person name="Vilgalys R."/>
        </authorList>
    </citation>
    <scope>NUCLEOTIDE SEQUENCE</scope>
    <source>
        <strain evidence="1">PMI_201</strain>
    </source>
</reference>
<evidence type="ECO:0000313" key="1">
    <source>
        <dbReference type="EMBL" id="KAH8700186.1"/>
    </source>
</evidence>
<keyword evidence="2" id="KW-1185">Reference proteome</keyword>
<gene>
    <name evidence="1" type="ORF">BGW36DRAFT_124451</name>
</gene>
<accession>A0AAD4KUF5</accession>
<comment type="caution">
    <text evidence="1">The sequence shown here is derived from an EMBL/GenBank/DDBJ whole genome shotgun (WGS) entry which is preliminary data.</text>
</comment>
<protein>
    <submittedName>
        <fullName evidence="1">Uncharacterized protein</fullName>
    </submittedName>
</protein>
<sequence length="73" mass="7786">MRCRVCGVRMSIISTYFLAQASFCFACLFGLSNTAMGPPSFASFNCATAIPFIPGTWCCSCKSIVSQRQNGGA</sequence>
<proteinExistence type="predicted"/>
<dbReference type="RefSeq" id="XP_046073892.1">
    <property type="nucleotide sequence ID" value="XM_046209312.1"/>
</dbReference>
<organism evidence="1 2">
    <name type="scientific">Talaromyces proteolyticus</name>
    <dbReference type="NCBI Taxonomy" id="1131652"/>
    <lineage>
        <taxon>Eukaryota</taxon>
        <taxon>Fungi</taxon>
        <taxon>Dikarya</taxon>
        <taxon>Ascomycota</taxon>
        <taxon>Pezizomycotina</taxon>
        <taxon>Eurotiomycetes</taxon>
        <taxon>Eurotiomycetidae</taxon>
        <taxon>Eurotiales</taxon>
        <taxon>Trichocomaceae</taxon>
        <taxon>Talaromyces</taxon>
        <taxon>Talaromyces sect. Bacilispori</taxon>
    </lineage>
</organism>
<evidence type="ECO:0000313" key="2">
    <source>
        <dbReference type="Proteomes" id="UP001201262"/>
    </source>
</evidence>
<dbReference type="Proteomes" id="UP001201262">
    <property type="component" value="Unassembled WGS sequence"/>
</dbReference>
<dbReference type="EMBL" id="JAJTJA010000004">
    <property type="protein sequence ID" value="KAH8700186.1"/>
    <property type="molecule type" value="Genomic_DNA"/>
</dbReference>
<dbReference type="GeneID" id="70239599"/>
<dbReference type="AlphaFoldDB" id="A0AAD4KUF5"/>
<name>A0AAD4KUF5_9EURO</name>